<keyword evidence="10" id="KW-0460">Magnesium</keyword>
<evidence type="ECO:0000256" key="3">
    <source>
        <dbReference type="ARBA" id="ARBA00005005"/>
    </source>
</evidence>
<proteinExistence type="inferred from homology"/>
<dbReference type="AlphaFoldDB" id="A0A504USK1"/>
<keyword evidence="7" id="KW-0547">Nucleotide-binding</keyword>
<dbReference type="GO" id="GO:0004467">
    <property type="term" value="F:long-chain fatty acid-CoA ligase activity"/>
    <property type="evidence" value="ECO:0007669"/>
    <property type="project" value="UniProtKB-EC"/>
</dbReference>
<comment type="cofactor">
    <cofactor evidence="1">
        <name>Mg(2+)</name>
        <dbReference type="ChEBI" id="CHEBI:18420"/>
    </cofactor>
</comment>
<dbReference type="PROSITE" id="PS00455">
    <property type="entry name" value="AMP_BINDING"/>
    <property type="match status" value="1"/>
</dbReference>
<keyword evidence="11" id="KW-0443">Lipid metabolism</keyword>
<keyword evidence="9" id="KW-0067">ATP-binding</keyword>
<keyword evidence="5 18" id="KW-0436">Ligase</keyword>
<dbReference type="RefSeq" id="WP_140826081.1">
    <property type="nucleotide sequence ID" value="NZ_VFYP01000001.1"/>
</dbReference>
<evidence type="ECO:0000256" key="4">
    <source>
        <dbReference type="ARBA" id="ARBA00006432"/>
    </source>
</evidence>
<dbReference type="EC" id="6.2.1.3" evidence="13"/>
<evidence type="ECO:0000313" key="18">
    <source>
        <dbReference type="EMBL" id="TPP09701.1"/>
    </source>
</evidence>
<dbReference type="InterPro" id="IPR050237">
    <property type="entry name" value="ATP-dep_AMP-bd_enzyme"/>
</dbReference>
<keyword evidence="6" id="KW-0479">Metal-binding</keyword>
<keyword evidence="8" id="KW-0276">Fatty acid metabolism</keyword>
<gene>
    <name evidence="18" type="ORF">FJQ55_02140</name>
</gene>
<protein>
    <recommendedName>
        <fullName evidence="14">Long-chain-fatty-acid--CoA ligase</fullName>
        <ecNumber evidence="13">6.2.1.3</ecNumber>
    </recommendedName>
    <alternativeName>
        <fullName evidence="15">Long-chain acyl-CoA synthetase</fullName>
    </alternativeName>
</protein>
<dbReference type="GO" id="GO:0005524">
    <property type="term" value="F:ATP binding"/>
    <property type="evidence" value="ECO:0007669"/>
    <property type="project" value="UniProtKB-KW"/>
</dbReference>
<dbReference type="EMBL" id="VFYP01000001">
    <property type="protein sequence ID" value="TPP09701.1"/>
    <property type="molecule type" value="Genomic_DNA"/>
</dbReference>
<dbReference type="CDD" id="cd05936">
    <property type="entry name" value="FC-FACS_FadD_like"/>
    <property type="match status" value="1"/>
</dbReference>
<feature type="domain" description="AMP-binding enzyme C-terminal" evidence="17">
    <location>
        <begin position="484"/>
        <end position="558"/>
    </location>
</feature>
<dbReference type="FunFam" id="3.40.50.12780:FF:000003">
    <property type="entry name" value="Long-chain-fatty-acid--CoA ligase FadD"/>
    <property type="match status" value="1"/>
</dbReference>
<dbReference type="InterPro" id="IPR000873">
    <property type="entry name" value="AMP-dep_synth/lig_dom"/>
</dbReference>
<sequence>MTETMSRLSGRAAEKIWVQSYPASVPAEIAPHAHPSLGALFEASCAKFSERQAFTSMGRSMTFRELEDQSRKVGAWLQSKGLSKGDRVAVMTPNILQNPVTVYGILRAGLTVVNVNPLYTPRELEHQLKDSGAKAIMVLENFAHTVQQVVDRTDVKHVVVCTMGDMLGLKGHIVNFVVRKVKKLVPAWTIPGHTSFKAMLAEGARQTLKPVAVSPGDIAFLQYTGGTTGVSKGAALTHANLLANKQQIALWLEAAFAGQSRPDVLNFVCALPLYHIFALTVNSLMGIALGGHNLLIANPRDIPAFIKELQSYKSHVFPGLNTLFNAMMNNPDFKKIDFSSLMLVLGGGMAIQRPVAERWLQMTGRPITEGYGLSETSPVATVNRLDAREFSGMIGLPLPSTDIEIRDEDGKTLPIGEVGEICIRGPQVMAGYWQRPEETAKVMSADGFFRSGDMGLMDERGYVKIVDRKKDMILVSGFNVYPNEIEEVAVMHPGVLECAAVGVPDGHSGEAVKLFVVKKDEALTIDELKAHCAANLTNYKRPRYIEFRTELPKTNVGKILRRELRDQK</sequence>
<dbReference type="PANTHER" id="PTHR43767">
    <property type="entry name" value="LONG-CHAIN-FATTY-ACID--COA LIGASE"/>
    <property type="match status" value="1"/>
</dbReference>
<comment type="similarity">
    <text evidence="4">Belongs to the ATP-dependent AMP-binding enzyme family.</text>
</comment>
<dbReference type="InterPro" id="IPR020845">
    <property type="entry name" value="AMP-binding_CS"/>
</dbReference>
<evidence type="ECO:0000256" key="12">
    <source>
        <dbReference type="ARBA" id="ARBA00023136"/>
    </source>
</evidence>
<organism evidence="18 19">
    <name type="scientific">Rhizobium glycinendophyticum</name>
    <dbReference type="NCBI Taxonomy" id="2589807"/>
    <lineage>
        <taxon>Bacteria</taxon>
        <taxon>Pseudomonadati</taxon>
        <taxon>Pseudomonadota</taxon>
        <taxon>Alphaproteobacteria</taxon>
        <taxon>Hyphomicrobiales</taxon>
        <taxon>Rhizobiaceae</taxon>
        <taxon>Rhizobium/Agrobacterium group</taxon>
        <taxon>Rhizobium</taxon>
    </lineage>
</organism>
<evidence type="ECO:0000256" key="9">
    <source>
        <dbReference type="ARBA" id="ARBA00022840"/>
    </source>
</evidence>
<name>A0A504USK1_9HYPH</name>
<evidence type="ECO:0000256" key="2">
    <source>
        <dbReference type="ARBA" id="ARBA00004170"/>
    </source>
</evidence>
<dbReference type="GO" id="GO:0016020">
    <property type="term" value="C:membrane"/>
    <property type="evidence" value="ECO:0007669"/>
    <property type="project" value="UniProtKB-SubCell"/>
</dbReference>
<keyword evidence="19" id="KW-1185">Reference proteome</keyword>
<evidence type="ECO:0000256" key="5">
    <source>
        <dbReference type="ARBA" id="ARBA00022598"/>
    </source>
</evidence>
<evidence type="ECO:0000259" key="17">
    <source>
        <dbReference type="Pfam" id="PF13193"/>
    </source>
</evidence>
<dbReference type="OrthoDB" id="9803968at2"/>
<keyword evidence="12" id="KW-0472">Membrane</keyword>
<evidence type="ECO:0000256" key="14">
    <source>
        <dbReference type="ARBA" id="ARBA00039545"/>
    </source>
</evidence>
<evidence type="ECO:0000256" key="13">
    <source>
        <dbReference type="ARBA" id="ARBA00026121"/>
    </source>
</evidence>
<dbReference type="InterPro" id="IPR045851">
    <property type="entry name" value="AMP-bd_C_sf"/>
</dbReference>
<dbReference type="FunFam" id="3.30.300.30:FF:000006">
    <property type="entry name" value="Long-chain-fatty-acid--CoA ligase FadD"/>
    <property type="match status" value="1"/>
</dbReference>
<accession>A0A504USK1</accession>
<dbReference type="GO" id="GO:0046872">
    <property type="term" value="F:metal ion binding"/>
    <property type="evidence" value="ECO:0007669"/>
    <property type="project" value="UniProtKB-KW"/>
</dbReference>
<comment type="caution">
    <text evidence="18">The sequence shown here is derived from an EMBL/GenBank/DDBJ whole genome shotgun (WGS) entry which is preliminary data.</text>
</comment>
<evidence type="ECO:0000256" key="1">
    <source>
        <dbReference type="ARBA" id="ARBA00001946"/>
    </source>
</evidence>
<dbReference type="Pfam" id="PF00501">
    <property type="entry name" value="AMP-binding"/>
    <property type="match status" value="1"/>
</dbReference>
<comment type="pathway">
    <text evidence="3">Lipid metabolism; fatty acid beta-oxidation.</text>
</comment>
<evidence type="ECO:0000256" key="6">
    <source>
        <dbReference type="ARBA" id="ARBA00022723"/>
    </source>
</evidence>
<evidence type="ECO:0000256" key="11">
    <source>
        <dbReference type="ARBA" id="ARBA00023098"/>
    </source>
</evidence>
<dbReference type="Pfam" id="PF13193">
    <property type="entry name" value="AMP-binding_C"/>
    <property type="match status" value="1"/>
</dbReference>
<evidence type="ECO:0000256" key="7">
    <source>
        <dbReference type="ARBA" id="ARBA00022741"/>
    </source>
</evidence>
<evidence type="ECO:0000256" key="8">
    <source>
        <dbReference type="ARBA" id="ARBA00022832"/>
    </source>
</evidence>
<dbReference type="Gene3D" id="3.40.50.12780">
    <property type="entry name" value="N-terminal domain of ligase-like"/>
    <property type="match status" value="1"/>
</dbReference>
<dbReference type="InterPro" id="IPR042099">
    <property type="entry name" value="ANL_N_sf"/>
</dbReference>
<evidence type="ECO:0000259" key="16">
    <source>
        <dbReference type="Pfam" id="PF00501"/>
    </source>
</evidence>
<comment type="subcellular location">
    <subcellularLocation>
        <location evidence="2">Membrane</location>
        <topology evidence="2">Peripheral membrane protein</topology>
    </subcellularLocation>
</comment>
<feature type="domain" description="AMP-dependent synthetase/ligase" evidence="16">
    <location>
        <begin position="41"/>
        <end position="433"/>
    </location>
</feature>
<dbReference type="InterPro" id="IPR025110">
    <property type="entry name" value="AMP-bd_C"/>
</dbReference>
<reference evidence="18 19" key="1">
    <citation type="submission" date="2019-06" db="EMBL/GenBank/DDBJ databases">
        <title>Rhizobium sp. CL12 isolated from roots of soybean.</title>
        <authorList>
            <person name="Wang C."/>
        </authorList>
    </citation>
    <scope>NUCLEOTIDE SEQUENCE [LARGE SCALE GENOMIC DNA]</scope>
    <source>
        <strain evidence="18 19">CL12</strain>
    </source>
</reference>
<dbReference type="Gene3D" id="3.30.300.30">
    <property type="match status" value="1"/>
</dbReference>
<evidence type="ECO:0000256" key="15">
    <source>
        <dbReference type="ARBA" id="ARBA00042773"/>
    </source>
</evidence>
<dbReference type="SUPFAM" id="SSF56801">
    <property type="entry name" value="Acetyl-CoA synthetase-like"/>
    <property type="match status" value="1"/>
</dbReference>
<evidence type="ECO:0000313" key="19">
    <source>
        <dbReference type="Proteomes" id="UP000316429"/>
    </source>
</evidence>
<dbReference type="PANTHER" id="PTHR43767:SF8">
    <property type="entry name" value="LONG-CHAIN-FATTY-ACID--COA LIGASE"/>
    <property type="match status" value="1"/>
</dbReference>
<dbReference type="NCBIfam" id="NF005463">
    <property type="entry name" value="PRK07059.1"/>
    <property type="match status" value="1"/>
</dbReference>
<dbReference type="Proteomes" id="UP000316429">
    <property type="component" value="Unassembled WGS sequence"/>
</dbReference>
<evidence type="ECO:0000256" key="10">
    <source>
        <dbReference type="ARBA" id="ARBA00022842"/>
    </source>
</evidence>